<keyword evidence="7 9" id="KW-0472">Membrane</keyword>
<feature type="transmembrane region" description="Helical" evidence="9">
    <location>
        <begin position="54"/>
        <end position="75"/>
    </location>
</feature>
<feature type="transmembrane region" description="Helical" evidence="9">
    <location>
        <begin position="120"/>
        <end position="141"/>
    </location>
</feature>
<name>A0A1E3P712_WICAA</name>
<evidence type="ECO:0000256" key="7">
    <source>
        <dbReference type="ARBA" id="ARBA00023136"/>
    </source>
</evidence>
<dbReference type="InterPro" id="IPR004841">
    <property type="entry name" value="AA-permease/SLC12A_dom"/>
</dbReference>
<dbReference type="Proteomes" id="UP000094112">
    <property type="component" value="Unassembled WGS sequence"/>
</dbReference>
<reference evidence="11 12" key="1">
    <citation type="journal article" date="2016" name="Proc. Natl. Acad. Sci. U.S.A.">
        <title>Comparative genomics of biotechnologically important yeasts.</title>
        <authorList>
            <person name="Riley R."/>
            <person name="Haridas S."/>
            <person name="Wolfe K.H."/>
            <person name="Lopes M.R."/>
            <person name="Hittinger C.T."/>
            <person name="Goeker M."/>
            <person name="Salamov A.A."/>
            <person name="Wisecaver J.H."/>
            <person name="Long T.M."/>
            <person name="Calvey C.H."/>
            <person name="Aerts A.L."/>
            <person name="Barry K.W."/>
            <person name="Choi C."/>
            <person name="Clum A."/>
            <person name="Coughlan A.Y."/>
            <person name="Deshpande S."/>
            <person name="Douglass A.P."/>
            <person name="Hanson S.J."/>
            <person name="Klenk H.-P."/>
            <person name="LaButti K.M."/>
            <person name="Lapidus A."/>
            <person name="Lindquist E.A."/>
            <person name="Lipzen A.M."/>
            <person name="Meier-Kolthoff J.P."/>
            <person name="Ohm R.A."/>
            <person name="Otillar R.P."/>
            <person name="Pangilinan J.L."/>
            <person name="Peng Y."/>
            <person name="Rokas A."/>
            <person name="Rosa C.A."/>
            <person name="Scheuner C."/>
            <person name="Sibirny A.A."/>
            <person name="Slot J.C."/>
            <person name="Stielow J.B."/>
            <person name="Sun H."/>
            <person name="Kurtzman C.P."/>
            <person name="Blackwell M."/>
            <person name="Grigoriev I.V."/>
            <person name="Jeffries T.W."/>
        </authorList>
    </citation>
    <scope>NUCLEOTIDE SEQUENCE [LARGE SCALE GENOMIC DNA]</scope>
    <source>
        <strain evidence="12">ATCC 58044 / CBS 1984 / NCYC 433 / NRRL Y-366-8</strain>
    </source>
</reference>
<dbReference type="PROSITE" id="PS00218">
    <property type="entry name" value="AMINO_ACID_PERMEASE_1"/>
    <property type="match status" value="1"/>
</dbReference>
<evidence type="ECO:0000259" key="10">
    <source>
        <dbReference type="Pfam" id="PF00324"/>
    </source>
</evidence>
<feature type="compositionally biased region" description="Low complexity" evidence="8">
    <location>
        <begin position="28"/>
        <end position="41"/>
    </location>
</feature>
<dbReference type="PANTHER" id="PTHR43341">
    <property type="entry name" value="AMINO ACID PERMEASE"/>
    <property type="match status" value="1"/>
</dbReference>
<evidence type="ECO:0000256" key="8">
    <source>
        <dbReference type="SAM" id="MobiDB-lite"/>
    </source>
</evidence>
<keyword evidence="12" id="KW-1185">Reference proteome</keyword>
<dbReference type="PANTHER" id="PTHR43341:SF15">
    <property type="entry name" value="GENERAL AMINO ACID PERMEASE AGP2"/>
    <property type="match status" value="1"/>
</dbReference>
<evidence type="ECO:0000256" key="5">
    <source>
        <dbReference type="ARBA" id="ARBA00022970"/>
    </source>
</evidence>
<dbReference type="PIRSF" id="PIRSF006060">
    <property type="entry name" value="AA_transporter"/>
    <property type="match status" value="1"/>
</dbReference>
<feature type="region of interest" description="Disordered" evidence="8">
    <location>
        <begin position="18"/>
        <end position="41"/>
    </location>
</feature>
<dbReference type="GeneID" id="30199928"/>
<dbReference type="InterPro" id="IPR004840">
    <property type="entry name" value="Amino_acid_permease_CS"/>
</dbReference>
<keyword evidence="6 9" id="KW-1133">Transmembrane helix</keyword>
<feature type="domain" description="Amino acid permease/ SLC12A" evidence="10">
    <location>
        <begin position="54"/>
        <end position="517"/>
    </location>
</feature>
<evidence type="ECO:0000256" key="9">
    <source>
        <dbReference type="SAM" id="Phobius"/>
    </source>
</evidence>
<keyword evidence="4 9" id="KW-0812">Transmembrane</keyword>
<evidence type="ECO:0000256" key="2">
    <source>
        <dbReference type="ARBA" id="ARBA00006983"/>
    </source>
</evidence>
<comment type="subcellular location">
    <subcellularLocation>
        <location evidence="1">Membrane</location>
        <topology evidence="1">Multi-pass membrane protein</topology>
    </subcellularLocation>
</comment>
<evidence type="ECO:0000313" key="11">
    <source>
        <dbReference type="EMBL" id="ODQ61014.1"/>
    </source>
</evidence>
<feature type="transmembrane region" description="Helical" evidence="9">
    <location>
        <begin position="492"/>
        <end position="509"/>
    </location>
</feature>
<feature type="transmembrane region" description="Helical" evidence="9">
    <location>
        <begin position="194"/>
        <end position="211"/>
    </location>
</feature>
<evidence type="ECO:0000256" key="6">
    <source>
        <dbReference type="ARBA" id="ARBA00022989"/>
    </source>
</evidence>
<keyword evidence="3" id="KW-0813">Transport</keyword>
<dbReference type="Gene3D" id="1.20.1740.10">
    <property type="entry name" value="Amino acid/polyamine transporter I"/>
    <property type="match status" value="1"/>
</dbReference>
<feature type="transmembrane region" description="Helical" evidence="9">
    <location>
        <begin position="412"/>
        <end position="439"/>
    </location>
</feature>
<dbReference type="GO" id="GO:0015171">
    <property type="term" value="F:amino acid transmembrane transporter activity"/>
    <property type="evidence" value="ECO:0007669"/>
    <property type="project" value="TreeGrafter"/>
</dbReference>
<gene>
    <name evidence="11" type="ORF">WICANDRAFT_51876</name>
</gene>
<dbReference type="InterPro" id="IPR050524">
    <property type="entry name" value="APC_YAT"/>
</dbReference>
<proteinExistence type="inferred from homology"/>
<feature type="transmembrane region" description="Helical" evidence="9">
    <location>
        <begin position="81"/>
        <end position="108"/>
    </location>
</feature>
<evidence type="ECO:0000256" key="1">
    <source>
        <dbReference type="ARBA" id="ARBA00004141"/>
    </source>
</evidence>
<comment type="similarity">
    <text evidence="2">Belongs to the amino acid-polyamine-organocation (APC) superfamily. YAT (TC 2.A.3.10) family.</text>
</comment>
<evidence type="ECO:0000256" key="3">
    <source>
        <dbReference type="ARBA" id="ARBA00022448"/>
    </source>
</evidence>
<dbReference type="RefSeq" id="XP_019040221.1">
    <property type="nucleotide sequence ID" value="XM_019182682.1"/>
</dbReference>
<feature type="transmembrane region" description="Helical" evidence="9">
    <location>
        <begin position="161"/>
        <end position="182"/>
    </location>
</feature>
<feature type="transmembrane region" description="Helical" evidence="9">
    <location>
        <begin position="460"/>
        <end position="480"/>
    </location>
</feature>
<evidence type="ECO:0000313" key="12">
    <source>
        <dbReference type="Proteomes" id="UP000094112"/>
    </source>
</evidence>
<dbReference type="AlphaFoldDB" id="A0A1E3P712"/>
<organism evidence="11 12">
    <name type="scientific">Wickerhamomyces anomalus (strain ATCC 58044 / CBS 1984 / NCYC 433 / NRRL Y-366-8)</name>
    <name type="common">Yeast</name>
    <name type="synonym">Hansenula anomala</name>
    <dbReference type="NCBI Taxonomy" id="683960"/>
    <lineage>
        <taxon>Eukaryota</taxon>
        <taxon>Fungi</taxon>
        <taxon>Dikarya</taxon>
        <taxon>Ascomycota</taxon>
        <taxon>Saccharomycotina</taxon>
        <taxon>Saccharomycetes</taxon>
        <taxon>Phaffomycetales</taxon>
        <taxon>Wickerhamomycetaceae</taxon>
        <taxon>Wickerhamomyces</taxon>
    </lineage>
</organism>
<dbReference type="STRING" id="683960.A0A1E3P712"/>
<evidence type="ECO:0000256" key="4">
    <source>
        <dbReference type="ARBA" id="ARBA00022692"/>
    </source>
</evidence>
<dbReference type="OrthoDB" id="10062876at2759"/>
<dbReference type="Pfam" id="PF00324">
    <property type="entry name" value="AA_permease"/>
    <property type="match status" value="1"/>
</dbReference>
<dbReference type="GO" id="GO:0016020">
    <property type="term" value="C:membrane"/>
    <property type="evidence" value="ECO:0007669"/>
    <property type="project" value="UniProtKB-SubCell"/>
</dbReference>
<feature type="transmembrane region" description="Helical" evidence="9">
    <location>
        <begin position="283"/>
        <end position="303"/>
    </location>
</feature>
<dbReference type="EMBL" id="KV454209">
    <property type="protein sequence ID" value="ODQ61014.1"/>
    <property type="molecule type" value="Genomic_DNA"/>
</dbReference>
<sequence>MVFSRYSSSKQLDIENEKKADELSITNQSSSDDQGSSTSIHSTHRTLNSRTLNLIAMGGSIGTGLFVTISTGLLYGGPLGLFLSFFIWTGVIFCVTASIGEMVCYLPITAPFIQMAGRCVDEAFEVIVGFNYFIMISVYIPFEITAVNGMIHYWRDDYSPAITFCLQIFIYTMLNLFAVRVFGESEFYLTIGKVALAIGLIFFTFITMVGGNPQHDAFGFRYWQNPGPLVEHLTGGSMGRFHGFMAALNKACFTIVGPEYLSMVAGEAGQETRKVLAGTFRTVFYRLTVFYILGALSVGILVASNDPTLQHLAASDSTSNGSFSPYIIAMNNLKIKVLPHIVNSLCVLSAFSAGNSYVYCSSRALLSISQRGHAPKFFQYCTKSGVPIFCIAVSFMFSLLSLLQLGDSAAKVLTWIVNLVTGAQITNYFFMCITYLGFWNACRVQGLNRSKFQYTSWFQPYTAIFALVLTACMVGAIGYTCFMPGKFTVQDFLTNYLMILLDIVIYIAYKLIKRTKFVNPAEADLVTGLEEVEQHEMNYLEEQERKGKLNRDGWRSKVSGWIF</sequence>
<protein>
    <recommendedName>
        <fullName evidence="10">Amino acid permease/ SLC12A domain-containing protein</fullName>
    </recommendedName>
</protein>
<accession>A0A1E3P712</accession>
<feature type="transmembrane region" description="Helical" evidence="9">
    <location>
        <begin position="386"/>
        <end position="406"/>
    </location>
</feature>
<keyword evidence="5" id="KW-0029">Amino-acid transport</keyword>